<dbReference type="Pfam" id="PF16074">
    <property type="entry name" value="PilW"/>
    <property type="match status" value="1"/>
</dbReference>
<dbReference type="AlphaFoldDB" id="A0A679J6X4"/>
<dbReference type="EMBL" id="LR743507">
    <property type="protein sequence ID" value="CAA2104229.1"/>
    <property type="molecule type" value="Genomic_DNA"/>
</dbReference>
<organism evidence="1">
    <name type="scientific">Variovorax paradoxus</name>
    <dbReference type="NCBI Taxonomy" id="34073"/>
    <lineage>
        <taxon>Bacteria</taxon>
        <taxon>Pseudomonadati</taxon>
        <taxon>Pseudomonadota</taxon>
        <taxon>Betaproteobacteria</taxon>
        <taxon>Burkholderiales</taxon>
        <taxon>Comamonadaceae</taxon>
        <taxon>Variovorax</taxon>
    </lineage>
</organism>
<accession>A0A679J6X4</accession>
<sequence length="307" mass="32720">MTLVELLVALALGLVVVLCATAAFVGSKQLFTADAQAQTVEDSLRFAGFVVKGVVRQAGYADYAPDHAADDGTVVLPQAAALSDDTAELHIVGARNARVIATDDRLGLNNSRGVNGSDSLLVRFFGRSRAGGDVTEPDGTMVDCMGFPQAGPMPGQHVSADRAWSFFYVAKAADGEPELYCKYRSRKNGDFRAEPLARGIEVFNIAYGHDSNGDGVPDRWLDAAQLEARATSDADIVAEWRSVVALRVGMVARSERANSWPAPPDHVLHPLGSAFPGVSFKPPADGRLRRVATFTVTLRNALKAPTP</sequence>
<reference evidence="1" key="1">
    <citation type="submission" date="2019-12" db="EMBL/GenBank/DDBJ databases">
        <authorList>
            <person name="Cremers G."/>
        </authorList>
    </citation>
    <scope>NUCLEOTIDE SEQUENCE</scope>
    <source>
        <strain evidence="1">Vvax</strain>
    </source>
</reference>
<evidence type="ECO:0000313" key="1">
    <source>
        <dbReference type="EMBL" id="CAA2104229.1"/>
    </source>
</evidence>
<gene>
    <name evidence="1" type="ORF">VVAX_02660</name>
</gene>
<dbReference type="InterPro" id="IPR032092">
    <property type="entry name" value="PilW"/>
</dbReference>
<proteinExistence type="predicted"/>
<evidence type="ECO:0008006" key="2">
    <source>
        <dbReference type="Google" id="ProtNLM"/>
    </source>
</evidence>
<name>A0A679J6X4_VARPD</name>
<dbReference type="GO" id="GO:0043683">
    <property type="term" value="P:type IV pilus assembly"/>
    <property type="evidence" value="ECO:0007669"/>
    <property type="project" value="InterPro"/>
</dbReference>
<protein>
    <recommendedName>
        <fullName evidence="2">Type IV pilus assembly protein PilW</fullName>
    </recommendedName>
</protein>